<accession>A0ACC6NYX2</accession>
<sequence>MNPDRFLRALPVALASAFVVLPGVASAVQPFAISRIDVEGLTRTDPATVLAALPFKVGQTYTDDGGTAALRALFATGLFNDVRLDVRGSALVVVVAERPFVSSIDIEGMKEFPKDTVLPALKSVGLAVGQPVSQAVLDRVEQELRQQYLSRSLYGAQVTASLLPAGPDRVRVAIKVSEGGPARITRLHIAGNKAFSESTLLSEMSLGATGVFSWISKNDRYSREKLDADLDKLRQFYLRRGYLDFDVLSPDVSISPDRQNIDINITVSEGRPYTVSGVALSGDFLGRDAEFASLITVQPGKTYDADQVKASQEAIAKRYSGYGYAFADVSITPQLDRANGLVQLTVRADPRQRVYVRRINVSGNAQTRDSVIRREMRQLEAGWYDAEKIRLSRDRIDRLGFFSDVAINTKPVPGYPDQVDLDVAVTERSTGNVNLGAGYSQTEKFSIQGSLTLDNLFGTGNLFSTELNTSKYSRSLGFRLVQPYFTQSGISRSLDVGYRTSRPFNSTATSFELATLNAAVRFGIPVSETDRVFLGIGAEQNIIGTSDTLPLAYQQYALQYGRRSTAIPLTLGWERDQRNSALAPTSGSYQRLNLELSPFSASRYARLNAQAQQYAELPAGMSLGLNAELGYGKGLGGSPYPFFKNFFGGGLGSVRAFDQGSLGRVDPTGVYLGGTRSANVNAELYVPVPGTGRDRTLRFFGFMDAGNVWGADEPITTATVRASAGVGLSWLSPVGPLSLSYGRPLRSLQGDRIQKFQFQIGTAF</sequence>
<reference evidence="1" key="1">
    <citation type="submission" date="2023-10" db="EMBL/GenBank/DDBJ databases">
        <title>Amphibacter perezi, gen. nov., sp. nov. a novel taxa of the family Comamonadaceae, class Betaproteobacteria isolated from the skin microbiota of Pelophylax perezi from different populations.</title>
        <authorList>
            <person name="Costa S."/>
            <person name="Proenca D.N."/>
            <person name="Lopes I."/>
            <person name="Morais P.V."/>
        </authorList>
    </citation>
    <scope>NUCLEOTIDE SEQUENCE</scope>
    <source>
        <strain evidence="1">SL12-8</strain>
    </source>
</reference>
<evidence type="ECO:0000313" key="2">
    <source>
        <dbReference type="Proteomes" id="UP001364695"/>
    </source>
</evidence>
<proteinExistence type="predicted"/>
<gene>
    <name evidence="1" type="primary">bamA</name>
    <name evidence="1" type="ORF">RV045_01675</name>
</gene>
<dbReference type="Proteomes" id="UP001364695">
    <property type="component" value="Unassembled WGS sequence"/>
</dbReference>
<protein>
    <submittedName>
        <fullName evidence="1">Outer membrane protein assembly factor BamA</fullName>
    </submittedName>
</protein>
<dbReference type="EMBL" id="JAWDIE010000002">
    <property type="protein sequence ID" value="MEJ7137138.1"/>
    <property type="molecule type" value="Genomic_DNA"/>
</dbReference>
<evidence type="ECO:0000313" key="1">
    <source>
        <dbReference type="EMBL" id="MEJ7137138.1"/>
    </source>
</evidence>
<name>A0ACC6NYX2_9BURK</name>
<keyword evidence="2" id="KW-1185">Reference proteome</keyword>
<comment type="caution">
    <text evidence="1">The sequence shown here is derived from an EMBL/GenBank/DDBJ whole genome shotgun (WGS) entry which is preliminary data.</text>
</comment>
<organism evidence="1 2">
    <name type="scientific">Amphibiibacter pelophylacis</name>
    <dbReference type="NCBI Taxonomy" id="1799477"/>
    <lineage>
        <taxon>Bacteria</taxon>
        <taxon>Pseudomonadati</taxon>
        <taxon>Pseudomonadota</taxon>
        <taxon>Betaproteobacteria</taxon>
        <taxon>Burkholderiales</taxon>
        <taxon>Sphaerotilaceae</taxon>
        <taxon>Amphibiibacter</taxon>
    </lineage>
</organism>